<name>A0A1Q6DXC3_METT1</name>
<feature type="compositionally biased region" description="Basic and acidic residues" evidence="7">
    <location>
        <begin position="754"/>
        <end position="776"/>
    </location>
</feature>
<comment type="similarity">
    <text evidence="6">Belongs to the SMC family.</text>
</comment>
<dbReference type="InterPro" id="IPR027417">
    <property type="entry name" value="P-loop_NTPase"/>
</dbReference>
<sequence length="1177" mass="137152">MKIKEIKLKNFKSFANKTVIPFKEGFNAISGPNGSGKSNIIDAICFVLGTTTTKGMRADDLTDLIHDSENGKNPNYAKVTLKIKNEGDLPLDRDEVTFTRKVKETKSGHYSYFYLNGDSVNLGDIQDVISKAGVSREGYNVVMQGDVTRIIEMTSKSRREIIDEIAGISEFDDKKERAMDELEKVKEKIERVNLIISEIKDRLDELKKEKEQAKKFKELKDKKNDLKNYLKILTAKKIEKEIKNLDDLIEEKEIEKDNFSQELTDIKKKISVRQEDLEKINSRISEKAEEEKIKVKRQIEETKGKISKQKDKISLFKEKIDEKKEEKNKNYKKKENLKKEIEDLKKEKNNKKINKKNIENEIKELTGQKEDLEQKLNEIDNKSLETKEKISNIKEEKNKLQESKNKLLREKDRILDSLRRKEDQIEDINESIENLKQRKSDNKEEIQKLEDEISDIVKKKENLIESKKELDEELRQKKKKIDSLKKEIKQKKDKLTTLKTKAKAAKKINKRFSRPVKEILNLKRKSKNDSIFGTISDLGSVKDKYSKAVSAAAGGGMQSIVVKNDEVAQECINFLKKNNYGRATFLPLNKINPKPPRRKAEKVLKNDDAIDLAINLIDFNSKLKPAFWYVFGDTVVMKNLESARKVMGGVKITTLDGDLLSSRGAISGGSNKKPRFEFSEKNEEKVEELEQELSKLKKQKDVKLKDLKNLQEALDRVKSKIEDKKTKLELNKSKLDESRKTLEDHKKEIKNKKERKEAILSEKKEQKSSINEKEQELNNLNSEIQDKQKKIEKLEEKVNDEKVPKLMKNLDNIKKKIDRFKESKKDLEGELDNIEMKTKYKKEKMTELDQKRKDLSDEIKELKDKLEEKNKEIKELKNELESKKSKDNSLDDELKELRNKRDDLLKKINELEDKQSLKEKKISEKENRIKKLHEKIKNKKQKIAELNIDEKEIDFSEEYDSKKQVKKQVNRLNEQIDELKPVNMRAIKEYDKVKERKEYLGERVQTLKEEREGIIERIEKYEKRKKEVFMQTFKDINQNFQEIFEKLSPDGKAELVLENEEDPFEEGLTIKARPAGKNIRKLNAMSGGEKSLTALSFLFAIQRHDPSPFYAFDEIDMFLDGANVERVANMIEKLSERAQYIVVSLREPTIESADQVVGITMQEEGISEATGVDFNGN</sequence>
<protein>
    <recommendedName>
        <fullName evidence="6">Chromosome partition protein Smc</fullName>
    </recommendedName>
</protein>
<dbReference type="Pfam" id="PF02463">
    <property type="entry name" value="SMC_N"/>
    <property type="match status" value="1"/>
</dbReference>
<feature type="coiled-coil region" evidence="6">
    <location>
        <begin position="990"/>
        <end position="1024"/>
    </location>
</feature>
<dbReference type="GO" id="GO:0007062">
    <property type="term" value="P:sister chromatid cohesion"/>
    <property type="evidence" value="ECO:0007669"/>
    <property type="project" value="InterPro"/>
</dbReference>
<dbReference type="GO" id="GO:0003677">
    <property type="term" value="F:DNA binding"/>
    <property type="evidence" value="ECO:0007669"/>
    <property type="project" value="UniProtKB-UniRule"/>
</dbReference>
<keyword evidence="1 6" id="KW-0963">Cytoplasm</keyword>
<keyword evidence="3 6" id="KW-0067">ATP-binding</keyword>
<evidence type="ECO:0000256" key="4">
    <source>
        <dbReference type="ARBA" id="ARBA00023054"/>
    </source>
</evidence>
<dbReference type="PIRSF" id="PIRSF005719">
    <property type="entry name" value="SMC"/>
    <property type="match status" value="1"/>
</dbReference>
<dbReference type="Pfam" id="PF06470">
    <property type="entry name" value="SMC_hinge"/>
    <property type="match status" value="1"/>
</dbReference>
<proteinExistence type="inferred from homology"/>
<dbReference type="Gene3D" id="1.20.1060.20">
    <property type="match status" value="1"/>
</dbReference>
<dbReference type="InterPro" id="IPR036277">
    <property type="entry name" value="SMC_hinge_sf"/>
</dbReference>
<feature type="coiled-coil region" evidence="6">
    <location>
        <begin position="168"/>
        <end position="508"/>
    </location>
</feature>
<dbReference type="SMART" id="SM00968">
    <property type="entry name" value="SMC_hinge"/>
    <property type="match status" value="1"/>
</dbReference>
<gene>
    <name evidence="6" type="primary">smc</name>
    <name evidence="9" type="ORF">BTN85_1521</name>
</gene>
<dbReference type="FunCoup" id="A0A1Q6DXC3">
    <property type="interactions" value="118"/>
</dbReference>
<dbReference type="SUPFAM" id="SSF52540">
    <property type="entry name" value="P-loop containing nucleoside triphosphate hydrolases"/>
    <property type="match status" value="1"/>
</dbReference>
<dbReference type="GO" id="GO:0016887">
    <property type="term" value="F:ATP hydrolysis activity"/>
    <property type="evidence" value="ECO:0007669"/>
    <property type="project" value="InterPro"/>
</dbReference>
<keyword evidence="10" id="KW-1185">Reference proteome</keyword>
<organism evidence="9 10">
    <name type="scientific">Methanohalarchaeum thermophilum</name>
    <dbReference type="NCBI Taxonomy" id="1903181"/>
    <lineage>
        <taxon>Archaea</taxon>
        <taxon>Methanobacteriati</taxon>
        <taxon>Methanobacteriota</taxon>
        <taxon>Methanonatronarchaeia</taxon>
        <taxon>Methanonatronarchaeales</taxon>
        <taxon>Methanonatronarchaeaceae</taxon>
        <taxon>Candidatus Methanohalarchaeum</taxon>
    </lineage>
</organism>
<comment type="subunit">
    <text evidence="6">Homodimer.</text>
</comment>
<dbReference type="GO" id="GO:0005524">
    <property type="term" value="F:ATP binding"/>
    <property type="evidence" value="ECO:0007669"/>
    <property type="project" value="UniProtKB-UniRule"/>
</dbReference>
<keyword evidence="2 6" id="KW-0547">Nucleotide-binding</keyword>
<dbReference type="InParanoid" id="A0A1Q6DXC3"/>
<dbReference type="NCBIfam" id="TIGR02169">
    <property type="entry name" value="SMC_prok_A"/>
    <property type="match status" value="1"/>
</dbReference>
<dbReference type="HAMAP" id="MF_01894">
    <property type="entry name" value="Smc_prok"/>
    <property type="match status" value="1"/>
</dbReference>
<comment type="domain">
    <text evidence="6">Contains large globular domains required for ATP hydrolysis at each terminus and a third globular domain forming a flexible hinge near the middle of the molecule. These domains are separated by coiled-coil structures.</text>
</comment>
<dbReference type="PANTHER" id="PTHR43977">
    <property type="entry name" value="STRUCTURAL MAINTENANCE OF CHROMOSOMES PROTEIN 3"/>
    <property type="match status" value="1"/>
</dbReference>
<feature type="binding site" evidence="6">
    <location>
        <begin position="32"/>
        <end position="39"/>
    </location>
    <ligand>
        <name>ATP</name>
        <dbReference type="ChEBI" id="CHEBI:30616"/>
    </ligand>
</feature>
<dbReference type="AlphaFoldDB" id="A0A1Q6DXC3"/>
<dbReference type="InterPro" id="IPR003395">
    <property type="entry name" value="RecF/RecN/SMC_N"/>
</dbReference>
<dbReference type="STRING" id="1903181.BTN85_1521"/>
<dbReference type="Gene3D" id="3.40.50.300">
    <property type="entry name" value="P-loop containing nucleotide triphosphate hydrolases"/>
    <property type="match status" value="2"/>
</dbReference>
<comment type="subcellular location">
    <subcellularLocation>
        <location evidence="6">Cytoplasm</location>
    </subcellularLocation>
</comment>
<evidence type="ECO:0000256" key="2">
    <source>
        <dbReference type="ARBA" id="ARBA00022741"/>
    </source>
</evidence>
<evidence type="ECO:0000313" key="10">
    <source>
        <dbReference type="Proteomes" id="UP000185744"/>
    </source>
</evidence>
<feature type="region of interest" description="Disordered" evidence="7">
    <location>
        <begin position="737"/>
        <end position="784"/>
    </location>
</feature>
<dbReference type="NCBIfam" id="TIGR02168">
    <property type="entry name" value="SMC_prok_B"/>
    <property type="match status" value="1"/>
</dbReference>
<accession>A0A1Q6DXC3</accession>
<dbReference type="Proteomes" id="UP000185744">
    <property type="component" value="Unassembled WGS sequence"/>
</dbReference>
<feature type="compositionally biased region" description="Basic and acidic residues" evidence="7">
    <location>
        <begin position="737"/>
        <end position="747"/>
    </location>
</feature>
<evidence type="ECO:0000256" key="7">
    <source>
        <dbReference type="SAM" id="MobiDB-lite"/>
    </source>
</evidence>
<feature type="domain" description="SMC hinge" evidence="8">
    <location>
        <begin position="529"/>
        <end position="647"/>
    </location>
</feature>
<dbReference type="GO" id="GO:0005737">
    <property type="term" value="C:cytoplasm"/>
    <property type="evidence" value="ECO:0007669"/>
    <property type="project" value="UniProtKB-SubCell"/>
</dbReference>
<comment type="function">
    <text evidence="6">Required for chromosome condensation and partitioning.</text>
</comment>
<keyword evidence="5 6" id="KW-0238">DNA-binding</keyword>
<evidence type="ECO:0000256" key="6">
    <source>
        <dbReference type="HAMAP-Rule" id="MF_01894"/>
    </source>
</evidence>
<dbReference type="GO" id="GO:0005694">
    <property type="term" value="C:chromosome"/>
    <property type="evidence" value="ECO:0007669"/>
    <property type="project" value="InterPro"/>
</dbReference>
<dbReference type="InterPro" id="IPR024704">
    <property type="entry name" value="SMC"/>
</dbReference>
<evidence type="ECO:0000259" key="8">
    <source>
        <dbReference type="SMART" id="SM00968"/>
    </source>
</evidence>
<dbReference type="Gene3D" id="3.30.70.1620">
    <property type="match status" value="1"/>
</dbReference>
<dbReference type="InterPro" id="IPR010935">
    <property type="entry name" value="SMC_hinge"/>
</dbReference>
<reference evidence="9" key="1">
    <citation type="submission" date="2016-12" db="EMBL/GenBank/DDBJ databases">
        <title>Discovery of methanogenic haloarchaea.</title>
        <authorList>
            <person name="Sorokin D.Y."/>
            <person name="Makarova K.S."/>
            <person name="Abbas B."/>
            <person name="Ferrer M."/>
            <person name="Golyshin P.N."/>
        </authorList>
    </citation>
    <scope>NUCLEOTIDE SEQUENCE [LARGE SCALE GENOMIC DNA]</scope>
    <source>
        <strain evidence="9">HMET1</strain>
    </source>
</reference>
<dbReference type="GO" id="GO:0006260">
    <property type="term" value="P:DNA replication"/>
    <property type="evidence" value="ECO:0007669"/>
    <property type="project" value="UniProtKB-UniRule"/>
</dbReference>
<dbReference type="InterPro" id="IPR011890">
    <property type="entry name" value="SMC_prok"/>
</dbReference>
<dbReference type="Gene3D" id="1.10.287.1490">
    <property type="match status" value="1"/>
</dbReference>
<dbReference type="SUPFAM" id="SSF75553">
    <property type="entry name" value="Smc hinge domain"/>
    <property type="match status" value="1"/>
</dbReference>
<dbReference type="EMBL" id="MSDW01000001">
    <property type="protein sequence ID" value="OKY79015.1"/>
    <property type="molecule type" value="Genomic_DNA"/>
</dbReference>
<evidence type="ECO:0000256" key="3">
    <source>
        <dbReference type="ARBA" id="ARBA00022840"/>
    </source>
</evidence>
<evidence type="ECO:0000256" key="1">
    <source>
        <dbReference type="ARBA" id="ARBA00022490"/>
    </source>
</evidence>
<keyword evidence="4 6" id="KW-0175">Coiled coil</keyword>
<evidence type="ECO:0000313" key="9">
    <source>
        <dbReference type="EMBL" id="OKY79015.1"/>
    </source>
</evidence>
<evidence type="ECO:0000256" key="5">
    <source>
        <dbReference type="ARBA" id="ARBA00023125"/>
    </source>
</evidence>
<dbReference type="GO" id="GO:0030261">
    <property type="term" value="P:chromosome condensation"/>
    <property type="evidence" value="ECO:0007669"/>
    <property type="project" value="InterPro"/>
</dbReference>
<comment type="caution">
    <text evidence="9">The sequence shown here is derived from an EMBL/GenBank/DDBJ whole genome shotgun (WGS) entry which is preliminary data.</text>
</comment>
<dbReference type="GO" id="GO:0007059">
    <property type="term" value="P:chromosome segregation"/>
    <property type="evidence" value="ECO:0007669"/>
    <property type="project" value="UniProtKB-UniRule"/>
</dbReference>